<dbReference type="EMBL" id="CP121687">
    <property type="protein sequence ID" value="WZL69982.1"/>
    <property type="molecule type" value="Genomic_DNA"/>
</dbReference>
<proteinExistence type="predicted"/>
<accession>A0ABZ2Y3R7</accession>
<name>A0ABZ2Y3R7_9FIRM</name>
<reference evidence="1 2" key="1">
    <citation type="submission" date="2023-03" db="EMBL/GenBank/DDBJ databases">
        <title>Novel Species.</title>
        <authorList>
            <person name="Ma S."/>
        </authorList>
    </citation>
    <scope>NUCLEOTIDE SEQUENCE [LARGE SCALE GENOMIC DNA]</scope>
    <source>
        <strain evidence="1 2">LIND6LT2</strain>
    </source>
</reference>
<dbReference type="RefSeq" id="WP_341876945.1">
    <property type="nucleotide sequence ID" value="NZ_CP121687.1"/>
</dbReference>
<evidence type="ECO:0000313" key="1">
    <source>
        <dbReference type="EMBL" id="WZL69982.1"/>
    </source>
</evidence>
<gene>
    <name evidence="1" type="ORF">QBE51_00175</name>
</gene>
<protein>
    <submittedName>
        <fullName evidence="1">Uncharacterized protein</fullName>
    </submittedName>
</protein>
<sequence length="136" mass="15188">MLPIFEEIGLKAQYKAMALKQIYRKGGIELPIEEIKADRELFDLQGIAQAVGIYSSSNKPHAQAVNAILSKLDIADTEKETVTYERHGHVGTTTQYTKSVIDKVRQWINDNAFPAEIVSNGKTFKVTYNKEVAVSC</sequence>
<evidence type="ECO:0000313" key="2">
    <source>
        <dbReference type="Proteomes" id="UP001486565"/>
    </source>
</evidence>
<keyword evidence="2" id="KW-1185">Reference proteome</keyword>
<dbReference type="Proteomes" id="UP001486565">
    <property type="component" value="Chromosome"/>
</dbReference>
<organism evidence="1 2">
    <name type="scientific">Defluviitalea saccharophila</name>
    <dbReference type="NCBI Taxonomy" id="879970"/>
    <lineage>
        <taxon>Bacteria</taxon>
        <taxon>Bacillati</taxon>
        <taxon>Bacillota</taxon>
        <taxon>Clostridia</taxon>
        <taxon>Lachnospirales</taxon>
        <taxon>Defluviitaleaceae</taxon>
        <taxon>Defluviitalea</taxon>
    </lineage>
</organism>